<sequence>MSSLLQQTLRGLCFDTGWCYAVFWKLKRQARQVLTWEDAFYLQSKADGMNSSGQASTRQCFGQQTSGLADMEDPIALAVSKMSYHVYSIGEGIIGRVAFTNKHQWVFSSNIKGSATGGASNKKANIHMQSKYPSGWDQQFAAGIKTIAIIAVPQGVVQFGSTTVVMLSISIAEDLKLVGRAKSLFGTLQNVPGTFLSDLVSEGQKCEVHSGYPIAMSPFQMTLTAPLFPSSILGRTPLLSQTLERNSSMPTKVSSPAAPVGSVQGLLASQPQVALYGHSIISPSMPGVSENIQLLQHSSHEKAVSEVLSNQSFSGLEPSPSQRISDYTKRVEIVAMPGVRGGESMQIPVTSGMNLNSSPPTGIIKHLKFKAKASSMVPTAMGSLFPQYVHSSHSMSLSTATSNSNNTEAEQSKTTVDNKEPINLRAKLPSRTGLISKLSLSCNVSSAVVTPTINPLLSSDVKSHYYTQSTGSRDPKQLGVSILHQPNIHRNLSPNFEVSCVSQTSAADIPLSQGVEPLMYVCPEAIRNKTVSMPDIKSSEALKGVQNDSLVKTKRSELADLWHGGKSSTNSTEFCFAEAGDCSNAIDKIMPGSLQNMRFETSSGQPSLVNSHLYTRESQERPAERNAWLDKDRVSYKASELYASSSSIESGKSSYRLKSDSLQESVSSHDVDFVQMALNQPEHGAQPCTPVPFHGISSLTDRPPYYEKHQILSTTSGQHCINGQPVAKCILETSQADGNEFTIYSSMNREETSAYAMEQDLHGRKSNEVEIVAALSRQETSGANSRLKVQIPDLSDLAQRFQNVKSHESREVSPDFVDSYQSLSCSLLCDDYFESMQSLNALFRSPQYPSEDFGSADYSIQNLLANELDGFEEYLNFLNNVENDKNNNPHESERVCKIRNYEDMLTYLDPNSCGITGEREQKYSSIHSNENLPCHQRVFTESDCEPNLGCLIPSQSIGFQDINENSSRGKEIVNIEERFVNSRFYPEVSLRVSRPDGDKDLGCQALTALPNPNQMHYKSRKKGKKRSLTVEEDAIQRSKCRQKVQKQIKELRSLLPDGASCSIDTLLEGALDCVKALCTVLQRSRKESNTTILQVHDGFTKLKSDFKGTKSFNASWVMDLNQRVCPIVVESFSEPGQVLVEMLCQKHTFFSKITETLKELGFNILNGVLETRSDNTWARFVITGPKDIQRVQIMWELMQLLASSMNH</sequence>
<evidence type="ECO:0000313" key="7">
    <source>
        <dbReference type="Proteomes" id="UP000825935"/>
    </source>
</evidence>
<evidence type="ECO:0000256" key="3">
    <source>
        <dbReference type="SAM" id="MobiDB-lite"/>
    </source>
</evidence>
<dbReference type="GO" id="GO:0046983">
    <property type="term" value="F:protein dimerization activity"/>
    <property type="evidence" value="ECO:0007669"/>
    <property type="project" value="InterPro"/>
</dbReference>
<comment type="caution">
    <text evidence="6">The sequence shown here is derived from an EMBL/GenBank/DDBJ whole genome shotgun (WGS) entry which is preliminary data.</text>
</comment>
<keyword evidence="7" id="KW-1185">Reference proteome</keyword>
<evidence type="ECO:0000313" key="6">
    <source>
        <dbReference type="EMBL" id="KAH7282777.1"/>
    </source>
</evidence>
<dbReference type="OrthoDB" id="1930135at2759"/>
<proteinExistence type="predicted"/>
<name>A0A8T2QF46_CERRI</name>
<dbReference type="AlphaFoldDB" id="A0A8T2QF46"/>
<organism evidence="6 7">
    <name type="scientific">Ceratopteris richardii</name>
    <name type="common">Triangle waterfern</name>
    <dbReference type="NCBI Taxonomy" id="49495"/>
    <lineage>
        <taxon>Eukaryota</taxon>
        <taxon>Viridiplantae</taxon>
        <taxon>Streptophyta</taxon>
        <taxon>Embryophyta</taxon>
        <taxon>Tracheophyta</taxon>
        <taxon>Polypodiopsida</taxon>
        <taxon>Polypodiidae</taxon>
        <taxon>Polypodiales</taxon>
        <taxon>Pteridineae</taxon>
        <taxon>Pteridaceae</taxon>
        <taxon>Parkerioideae</taxon>
        <taxon>Ceratopteris</taxon>
    </lineage>
</organism>
<reference evidence="6" key="1">
    <citation type="submission" date="2021-08" db="EMBL/GenBank/DDBJ databases">
        <title>WGS assembly of Ceratopteris richardii.</title>
        <authorList>
            <person name="Marchant D.B."/>
            <person name="Chen G."/>
            <person name="Jenkins J."/>
            <person name="Shu S."/>
            <person name="Leebens-Mack J."/>
            <person name="Grimwood J."/>
            <person name="Schmutz J."/>
            <person name="Soltis P."/>
            <person name="Soltis D."/>
            <person name="Chen Z.-H."/>
        </authorList>
    </citation>
    <scope>NUCLEOTIDE SEQUENCE</scope>
    <source>
        <strain evidence="6">Whitten #5841</strain>
        <tissue evidence="6">Leaf</tissue>
    </source>
</reference>
<protein>
    <recommendedName>
        <fullName evidence="8">BHLH domain-containing protein</fullName>
    </recommendedName>
</protein>
<evidence type="ECO:0000256" key="2">
    <source>
        <dbReference type="ARBA" id="ARBA00023163"/>
    </source>
</evidence>
<evidence type="ECO:0000259" key="4">
    <source>
        <dbReference type="Pfam" id="PF14215"/>
    </source>
</evidence>
<dbReference type="InterPro" id="IPR025610">
    <property type="entry name" value="MYC/MYB_N"/>
</dbReference>
<dbReference type="GO" id="GO:0003700">
    <property type="term" value="F:DNA-binding transcription factor activity"/>
    <property type="evidence" value="ECO:0007669"/>
    <property type="project" value="InterPro"/>
</dbReference>
<accession>A0A8T2QF46</accession>
<dbReference type="EMBL" id="CM035440">
    <property type="protein sequence ID" value="KAH7282777.1"/>
    <property type="molecule type" value="Genomic_DNA"/>
</dbReference>
<dbReference type="Pfam" id="PF23176">
    <property type="entry name" value="bHLH_LHW"/>
    <property type="match status" value="1"/>
</dbReference>
<gene>
    <name evidence="6" type="ORF">KP509_35G047200</name>
</gene>
<feature type="domain" description="BHLH" evidence="5">
    <location>
        <begin position="1037"/>
        <end position="1086"/>
    </location>
</feature>
<evidence type="ECO:0008006" key="8">
    <source>
        <dbReference type="Google" id="ProtNLM"/>
    </source>
</evidence>
<dbReference type="Proteomes" id="UP000825935">
    <property type="component" value="Chromosome 35"/>
</dbReference>
<evidence type="ECO:0000259" key="5">
    <source>
        <dbReference type="Pfam" id="PF23176"/>
    </source>
</evidence>
<dbReference type="InterPro" id="IPR043561">
    <property type="entry name" value="LHW-like"/>
</dbReference>
<feature type="region of interest" description="Disordered" evidence="3">
    <location>
        <begin position="396"/>
        <end position="420"/>
    </location>
</feature>
<dbReference type="InterPro" id="IPR011598">
    <property type="entry name" value="bHLH_dom"/>
</dbReference>
<keyword evidence="2" id="KW-0804">Transcription</keyword>
<feature type="compositionally biased region" description="Low complexity" evidence="3">
    <location>
        <begin position="396"/>
        <end position="407"/>
    </location>
</feature>
<dbReference type="PANTHER" id="PTHR46196:SF3">
    <property type="entry name" value="TRANSCRIPTION FACTOR LHW-LIKE ISOFORM X1"/>
    <property type="match status" value="1"/>
</dbReference>
<evidence type="ECO:0000256" key="1">
    <source>
        <dbReference type="ARBA" id="ARBA00023015"/>
    </source>
</evidence>
<dbReference type="Pfam" id="PF14215">
    <property type="entry name" value="bHLH-MYC_N"/>
    <property type="match status" value="1"/>
</dbReference>
<feature type="domain" description="Transcription factor MYC/MYB N-terminal" evidence="4">
    <location>
        <begin position="5"/>
        <end position="185"/>
    </location>
</feature>
<keyword evidence="1" id="KW-0805">Transcription regulation</keyword>
<dbReference type="PANTHER" id="PTHR46196">
    <property type="entry name" value="TRANSCRIPTION FACTOR BHLH155-LIKE ISOFORM X1-RELATED"/>
    <property type="match status" value="1"/>
</dbReference>